<feature type="transmembrane region" description="Helical" evidence="2">
    <location>
        <begin position="214"/>
        <end position="239"/>
    </location>
</feature>
<keyword evidence="2" id="KW-0812">Transmembrane</keyword>
<feature type="compositionally biased region" description="Polar residues" evidence="1">
    <location>
        <begin position="99"/>
        <end position="112"/>
    </location>
</feature>
<keyword evidence="2" id="KW-0472">Membrane</keyword>
<protein>
    <submittedName>
        <fullName evidence="3">Uncharacterized protein</fullName>
    </submittedName>
</protein>
<evidence type="ECO:0000313" key="4">
    <source>
        <dbReference type="Proteomes" id="UP000322873"/>
    </source>
</evidence>
<dbReference type="AlphaFoldDB" id="A0A5M9JBZ2"/>
<name>A0A5M9JBZ2_MONFR</name>
<proteinExistence type="predicted"/>
<dbReference type="EMBL" id="VICG01000014">
    <property type="protein sequence ID" value="KAA8565382.1"/>
    <property type="molecule type" value="Genomic_DNA"/>
</dbReference>
<comment type="caution">
    <text evidence="3">The sequence shown here is derived from an EMBL/GenBank/DDBJ whole genome shotgun (WGS) entry which is preliminary data.</text>
</comment>
<keyword evidence="2" id="KW-1133">Transmembrane helix</keyword>
<feature type="region of interest" description="Disordered" evidence="1">
    <location>
        <begin position="99"/>
        <end position="124"/>
    </location>
</feature>
<dbReference type="VEuPathDB" id="FungiDB:MFRU_045g00690"/>
<organism evidence="3 4">
    <name type="scientific">Monilinia fructicola</name>
    <name type="common">Brown rot fungus</name>
    <name type="synonym">Ciboria fructicola</name>
    <dbReference type="NCBI Taxonomy" id="38448"/>
    <lineage>
        <taxon>Eukaryota</taxon>
        <taxon>Fungi</taxon>
        <taxon>Dikarya</taxon>
        <taxon>Ascomycota</taxon>
        <taxon>Pezizomycotina</taxon>
        <taxon>Leotiomycetes</taxon>
        <taxon>Helotiales</taxon>
        <taxon>Sclerotiniaceae</taxon>
        <taxon>Monilinia</taxon>
    </lineage>
</organism>
<evidence type="ECO:0000256" key="2">
    <source>
        <dbReference type="SAM" id="Phobius"/>
    </source>
</evidence>
<evidence type="ECO:0000313" key="3">
    <source>
        <dbReference type="EMBL" id="KAA8565382.1"/>
    </source>
</evidence>
<reference evidence="3 4" key="1">
    <citation type="submission" date="2019-06" db="EMBL/GenBank/DDBJ databases">
        <title>Genome Sequence of the Brown Rot Fungal Pathogen Monilinia fructicola.</title>
        <authorList>
            <person name="De Miccolis Angelini R.M."/>
            <person name="Landi L."/>
            <person name="Abate D."/>
            <person name="Pollastro S."/>
            <person name="Romanazzi G."/>
            <person name="Faretra F."/>
        </authorList>
    </citation>
    <scope>NUCLEOTIDE SEQUENCE [LARGE SCALE GENOMIC DNA]</scope>
    <source>
        <strain evidence="3 4">Mfrc123</strain>
    </source>
</reference>
<feature type="region of interest" description="Disordered" evidence="1">
    <location>
        <begin position="312"/>
        <end position="331"/>
    </location>
</feature>
<dbReference type="Proteomes" id="UP000322873">
    <property type="component" value="Unassembled WGS sequence"/>
</dbReference>
<gene>
    <name evidence="3" type="ORF">EYC84_011089</name>
</gene>
<evidence type="ECO:0000256" key="1">
    <source>
        <dbReference type="SAM" id="MobiDB-lite"/>
    </source>
</evidence>
<keyword evidence="4" id="KW-1185">Reference proteome</keyword>
<accession>A0A5M9JBZ2</accession>
<sequence length="346" mass="36649">MSDGGTSMITVTAEASVTQATRAGLSTIFLTLTTMVPSFTLLKKSPTTSVSSIDTTVVALSSIASYNSVQATATDPWTKDHLSYSISQYTSWARLSSGYTDTRGGSRSTAMSDSDGGTPKDVDTTMATIPSITLPSIAGTDLNADALSEILSYESIGATATDTVLKGELRSEISQLSKLATLTDGAFANQITIWPSEQSAVDQSNREGTKKQQLYTGLIALAVALVLILVTGTIAAYFVRMRRRRTAKNFPSLTQYASPDLSSFGGLMAEMGREGTVGEQDRITEVFQRVPGVPKTQSGLREAEIPEGIVELPGSTPEIEPRKTDASGSLEGVEDLEKLCCELGGK</sequence>